<protein>
    <submittedName>
        <fullName evidence="2">Uncharacterized protein</fullName>
    </submittedName>
</protein>
<proteinExistence type="predicted"/>
<gene>
    <name evidence="2" type="ORF">HPB52_024045</name>
</gene>
<organism evidence="2 3">
    <name type="scientific">Rhipicephalus sanguineus</name>
    <name type="common">Brown dog tick</name>
    <name type="synonym">Ixodes sanguineus</name>
    <dbReference type="NCBI Taxonomy" id="34632"/>
    <lineage>
        <taxon>Eukaryota</taxon>
        <taxon>Metazoa</taxon>
        <taxon>Ecdysozoa</taxon>
        <taxon>Arthropoda</taxon>
        <taxon>Chelicerata</taxon>
        <taxon>Arachnida</taxon>
        <taxon>Acari</taxon>
        <taxon>Parasitiformes</taxon>
        <taxon>Ixodida</taxon>
        <taxon>Ixodoidea</taxon>
        <taxon>Ixodidae</taxon>
        <taxon>Rhipicephalinae</taxon>
        <taxon>Rhipicephalus</taxon>
        <taxon>Rhipicephalus</taxon>
    </lineage>
</organism>
<dbReference type="Proteomes" id="UP000821837">
    <property type="component" value="Unassembled WGS sequence"/>
</dbReference>
<dbReference type="EMBL" id="JABSTV010001250">
    <property type="protein sequence ID" value="KAH7957880.1"/>
    <property type="molecule type" value="Genomic_DNA"/>
</dbReference>
<name>A0A9D4PY43_RHISA</name>
<feature type="region of interest" description="Disordered" evidence="1">
    <location>
        <begin position="1"/>
        <end position="31"/>
    </location>
</feature>
<reference evidence="2" key="2">
    <citation type="submission" date="2021-09" db="EMBL/GenBank/DDBJ databases">
        <authorList>
            <person name="Jia N."/>
            <person name="Wang J."/>
            <person name="Shi W."/>
            <person name="Du L."/>
            <person name="Sun Y."/>
            <person name="Zhan W."/>
            <person name="Jiang J."/>
            <person name="Wang Q."/>
            <person name="Zhang B."/>
            <person name="Ji P."/>
            <person name="Sakyi L.B."/>
            <person name="Cui X."/>
            <person name="Yuan T."/>
            <person name="Jiang B."/>
            <person name="Yang W."/>
            <person name="Lam T.T.-Y."/>
            <person name="Chang Q."/>
            <person name="Ding S."/>
            <person name="Wang X."/>
            <person name="Zhu J."/>
            <person name="Ruan X."/>
            <person name="Zhao L."/>
            <person name="Wei J."/>
            <person name="Que T."/>
            <person name="Du C."/>
            <person name="Cheng J."/>
            <person name="Dai P."/>
            <person name="Han X."/>
            <person name="Huang E."/>
            <person name="Gao Y."/>
            <person name="Liu J."/>
            <person name="Shao H."/>
            <person name="Ye R."/>
            <person name="Li L."/>
            <person name="Wei W."/>
            <person name="Wang X."/>
            <person name="Wang C."/>
            <person name="Huo Q."/>
            <person name="Li W."/>
            <person name="Guo W."/>
            <person name="Chen H."/>
            <person name="Chen S."/>
            <person name="Zhou L."/>
            <person name="Zhou L."/>
            <person name="Ni X."/>
            <person name="Tian J."/>
            <person name="Zhou Y."/>
            <person name="Sheng Y."/>
            <person name="Liu T."/>
            <person name="Pan Y."/>
            <person name="Xia L."/>
            <person name="Li J."/>
            <person name="Zhao F."/>
            <person name="Cao W."/>
        </authorList>
    </citation>
    <scope>NUCLEOTIDE SEQUENCE</scope>
    <source>
        <strain evidence="2">Rsan-2018</strain>
        <tissue evidence="2">Larvae</tissue>
    </source>
</reference>
<evidence type="ECO:0000313" key="2">
    <source>
        <dbReference type="EMBL" id="KAH7957880.1"/>
    </source>
</evidence>
<dbReference type="AlphaFoldDB" id="A0A9D4PY43"/>
<accession>A0A9D4PY43</accession>
<evidence type="ECO:0000256" key="1">
    <source>
        <dbReference type="SAM" id="MobiDB-lite"/>
    </source>
</evidence>
<comment type="caution">
    <text evidence="2">The sequence shown here is derived from an EMBL/GenBank/DDBJ whole genome shotgun (WGS) entry which is preliminary data.</text>
</comment>
<reference evidence="2" key="1">
    <citation type="journal article" date="2020" name="Cell">
        <title>Large-Scale Comparative Analyses of Tick Genomes Elucidate Their Genetic Diversity and Vector Capacities.</title>
        <authorList>
            <consortium name="Tick Genome and Microbiome Consortium (TIGMIC)"/>
            <person name="Jia N."/>
            <person name="Wang J."/>
            <person name="Shi W."/>
            <person name="Du L."/>
            <person name="Sun Y."/>
            <person name="Zhan W."/>
            <person name="Jiang J.F."/>
            <person name="Wang Q."/>
            <person name="Zhang B."/>
            <person name="Ji P."/>
            <person name="Bell-Sakyi L."/>
            <person name="Cui X.M."/>
            <person name="Yuan T.T."/>
            <person name="Jiang B.G."/>
            <person name="Yang W.F."/>
            <person name="Lam T.T."/>
            <person name="Chang Q.C."/>
            <person name="Ding S.J."/>
            <person name="Wang X.J."/>
            <person name="Zhu J.G."/>
            <person name="Ruan X.D."/>
            <person name="Zhao L."/>
            <person name="Wei J.T."/>
            <person name="Ye R.Z."/>
            <person name="Que T.C."/>
            <person name="Du C.H."/>
            <person name="Zhou Y.H."/>
            <person name="Cheng J.X."/>
            <person name="Dai P.F."/>
            <person name="Guo W.B."/>
            <person name="Han X.H."/>
            <person name="Huang E.J."/>
            <person name="Li L.F."/>
            <person name="Wei W."/>
            <person name="Gao Y.C."/>
            <person name="Liu J.Z."/>
            <person name="Shao H.Z."/>
            <person name="Wang X."/>
            <person name="Wang C.C."/>
            <person name="Yang T.C."/>
            <person name="Huo Q.B."/>
            <person name="Li W."/>
            <person name="Chen H.Y."/>
            <person name="Chen S.E."/>
            <person name="Zhou L.G."/>
            <person name="Ni X.B."/>
            <person name="Tian J.H."/>
            <person name="Sheng Y."/>
            <person name="Liu T."/>
            <person name="Pan Y.S."/>
            <person name="Xia L.Y."/>
            <person name="Li J."/>
            <person name="Zhao F."/>
            <person name="Cao W.C."/>
        </authorList>
    </citation>
    <scope>NUCLEOTIDE SEQUENCE</scope>
    <source>
        <strain evidence="2">Rsan-2018</strain>
    </source>
</reference>
<evidence type="ECO:0000313" key="3">
    <source>
        <dbReference type="Proteomes" id="UP000821837"/>
    </source>
</evidence>
<keyword evidence="3" id="KW-1185">Reference proteome</keyword>
<sequence>MGDPTRPSRLPTDGPKTSDRAVVSVPCDSTDSSSVEVMESEADFATFTSRRLKRASKDVIFKRLATGAGYRQAVFYNLCTPFESRTKGGRASEDADASDAEWPSLPSGAIGKTTSWAASPTVAHNDRQDFEKTQNILKNLLKSVRAILCELQTPGAKAAVQILNVLEPLLPTAHLSWRRREY</sequence>